<evidence type="ECO:0000256" key="3">
    <source>
        <dbReference type="ARBA" id="ARBA00010879"/>
    </source>
</evidence>
<evidence type="ECO:0008006" key="26">
    <source>
        <dbReference type="Google" id="ProtNLM"/>
    </source>
</evidence>
<dbReference type="InterPro" id="IPR000719">
    <property type="entry name" value="Prot_kinase_dom"/>
</dbReference>
<dbReference type="CDD" id="cd20837">
    <property type="entry name" value="C1_nPKC_theta-like_rpt2"/>
    <property type="match status" value="1"/>
</dbReference>
<feature type="domain" description="AGC-kinase C-terminal" evidence="23">
    <location>
        <begin position="2145"/>
        <end position="2216"/>
    </location>
</feature>
<feature type="binding site" evidence="18">
    <location>
        <position position="1919"/>
    </location>
    <ligand>
        <name>ATP</name>
        <dbReference type="ChEBI" id="CHEBI:30616"/>
    </ligand>
</feature>
<dbReference type="FunFam" id="3.30.70.270:FF:000020">
    <property type="entry name" value="Transposon Tf2-6 polyprotein-like Protein"/>
    <property type="match status" value="1"/>
</dbReference>
<dbReference type="GO" id="GO:0005634">
    <property type="term" value="C:nucleus"/>
    <property type="evidence" value="ECO:0007669"/>
    <property type="project" value="UniProtKB-SubCell"/>
</dbReference>
<comment type="subcellular location">
    <subcellularLocation>
        <location evidence="1">Nucleus</location>
    </subcellularLocation>
</comment>
<evidence type="ECO:0000313" key="24">
    <source>
        <dbReference type="EMBL" id="CAL1568394.1"/>
    </source>
</evidence>
<evidence type="ECO:0000259" key="22">
    <source>
        <dbReference type="PROSITE" id="PS50878"/>
    </source>
</evidence>
<dbReference type="InterPro" id="IPR002219">
    <property type="entry name" value="PKC_DAG/PE"/>
</dbReference>
<dbReference type="PANTHER" id="PTHR37984">
    <property type="entry name" value="PROTEIN CBG26694"/>
    <property type="match status" value="1"/>
</dbReference>
<dbReference type="SUPFAM" id="SSF56112">
    <property type="entry name" value="Protein kinase-like (PK-like)"/>
    <property type="match status" value="1"/>
</dbReference>
<dbReference type="Gene3D" id="2.30.30.140">
    <property type="match status" value="4"/>
</dbReference>
<organism evidence="24 25">
    <name type="scientific">Knipowitschia caucasica</name>
    <name type="common">Caucasian dwarf goby</name>
    <name type="synonym">Pomatoschistus caucasicus</name>
    <dbReference type="NCBI Taxonomy" id="637954"/>
    <lineage>
        <taxon>Eukaryota</taxon>
        <taxon>Metazoa</taxon>
        <taxon>Chordata</taxon>
        <taxon>Craniata</taxon>
        <taxon>Vertebrata</taxon>
        <taxon>Euteleostomi</taxon>
        <taxon>Actinopterygii</taxon>
        <taxon>Neopterygii</taxon>
        <taxon>Teleostei</taxon>
        <taxon>Neoteleostei</taxon>
        <taxon>Acanthomorphata</taxon>
        <taxon>Gobiaria</taxon>
        <taxon>Gobiiformes</taxon>
        <taxon>Gobioidei</taxon>
        <taxon>Gobiidae</taxon>
        <taxon>Gobiinae</taxon>
        <taxon>Knipowitschia</taxon>
    </lineage>
</organism>
<dbReference type="SUPFAM" id="SSF57889">
    <property type="entry name" value="Cysteine-rich domain"/>
    <property type="match status" value="2"/>
</dbReference>
<dbReference type="GO" id="GO:0006355">
    <property type="term" value="P:regulation of DNA-templated transcription"/>
    <property type="evidence" value="ECO:0007669"/>
    <property type="project" value="InterPro"/>
</dbReference>
<dbReference type="Proteomes" id="UP001497482">
    <property type="component" value="Chromosome 1"/>
</dbReference>
<evidence type="ECO:0000256" key="12">
    <source>
        <dbReference type="ARBA" id="ARBA00022833"/>
    </source>
</evidence>
<proteinExistence type="inferred from homology"/>
<dbReference type="PROSITE" id="PS51285">
    <property type="entry name" value="AGC_KINASE_CTER"/>
    <property type="match status" value="1"/>
</dbReference>
<dbReference type="SUPFAM" id="SSF56672">
    <property type="entry name" value="DNA/RNA polymerases"/>
    <property type="match status" value="1"/>
</dbReference>
<dbReference type="InterPro" id="IPR008271">
    <property type="entry name" value="Ser/Thr_kinase_AS"/>
</dbReference>
<dbReference type="PROSITE" id="PS50878">
    <property type="entry name" value="RT_POL"/>
    <property type="match status" value="1"/>
</dbReference>
<dbReference type="Pfam" id="PF21494">
    <property type="entry name" value="PKC_C2"/>
    <property type="match status" value="1"/>
</dbReference>
<reference evidence="24 25" key="1">
    <citation type="submission" date="2024-04" db="EMBL/GenBank/DDBJ databases">
        <authorList>
            <person name="Waldvogel A.-M."/>
            <person name="Schoenle A."/>
        </authorList>
    </citation>
    <scope>NUCLEOTIDE SEQUENCE [LARGE SCALE GENOMIC DNA]</scope>
</reference>
<dbReference type="InterPro" id="IPR011009">
    <property type="entry name" value="Kinase-like_dom_sf"/>
</dbReference>
<gene>
    <name evidence="24" type="ORF">KC01_LOCUS1026</name>
</gene>
<dbReference type="InterPro" id="IPR004092">
    <property type="entry name" value="Mbt"/>
</dbReference>
<dbReference type="InterPro" id="IPR020454">
    <property type="entry name" value="DAG/PE-bd"/>
</dbReference>
<evidence type="ECO:0000256" key="16">
    <source>
        <dbReference type="ARBA" id="ARBA00047470"/>
    </source>
</evidence>
<comment type="catalytic activity">
    <reaction evidence="15">
        <text>L-threonyl-[protein] + ATP = O-phospho-L-threonyl-[protein] + ADP + H(+)</text>
        <dbReference type="Rhea" id="RHEA:46608"/>
        <dbReference type="Rhea" id="RHEA-COMP:11060"/>
        <dbReference type="Rhea" id="RHEA-COMP:11605"/>
        <dbReference type="ChEBI" id="CHEBI:15378"/>
        <dbReference type="ChEBI" id="CHEBI:30013"/>
        <dbReference type="ChEBI" id="CHEBI:30616"/>
        <dbReference type="ChEBI" id="CHEBI:61977"/>
        <dbReference type="ChEBI" id="CHEBI:456216"/>
        <dbReference type="EC" id="2.7.11.13"/>
    </reaction>
</comment>
<dbReference type="InterPro" id="IPR043502">
    <property type="entry name" value="DNA/RNA_pol_sf"/>
</dbReference>
<evidence type="ECO:0000256" key="11">
    <source>
        <dbReference type="ARBA" id="ARBA00022777"/>
    </source>
</evidence>
<dbReference type="InterPro" id="IPR021987">
    <property type="entry name" value="SLED"/>
</dbReference>
<dbReference type="InterPro" id="IPR000961">
    <property type="entry name" value="AGC-kinase_C"/>
</dbReference>
<dbReference type="FunFam" id="1.10.510.10:FF:000150">
    <property type="entry name" value="Protein kinase C, theta"/>
    <property type="match status" value="1"/>
</dbReference>
<dbReference type="SMART" id="SM00220">
    <property type="entry name" value="S_TKc"/>
    <property type="match status" value="1"/>
</dbReference>
<dbReference type="SUPFAM" id="SSF47769">
    <property type="entry name" value="SAM/Pointed domain"/>
    <property type="match status" value="1"/>
</dbReference>
<evidence type="ECO:0000256" key="15">
    <source>
        <dbReference type="ARBA" id="ARBA00047272"/>
    </source>
</evidence>
<keyword evidence="11" id="KW-0418">Kinase</keyword>
<dbReference type="GO" id="GO:0004697">
    <property type="term" value="F:diacylglycerol-dependent serine/threonine kinase activity"/>
    <property type="evidence" value="ECO:0007669"/>
    <property type="project" value="UniProtKB-EC"/>
</dbReference>
<evidence type="ECO:0000256" key="18">
    <source>
        <dbReference type="PROSITE-ProRule" id="PRU10141"/>
    </source>
</evidence>
<dbReference type="InterPro" id="IPR046349">
    <property type="entry name" value="C1-like_sf"/>
</dbReference>
<dbReference type="Pfam" id="PF00433">
    <property type="entry name" value="Pkinase_C"/>
    <property type="match status" value="1"/>
</dbReference>
<dbReference type="PROSITE" id="PS00108">
    <property type="entry name" value="PROTEIN_KINASE_ST"/>
    <property type="match status" value="1"/>
</dbReference>
<keyword evidence="25" id="KW-1185">Reference proteome</keyword>
<dbReference type="InterPro" id="IPR000477">
    <property type="entry name" value="RT_dom"/>
</dbReference>
<comment type="similarity">
    <text evidence="2">Belongs to the protein kinase superfamily. AGC Ser/Thr protein kinase family. PKC subfamily.</text>
</comment>
<dbReference type="Gene3D" id="3.30.70.270">
    <property type="match status" value="2"/>
</dbReference>
<dbReference type="Pfam" id="PF00130">
    <property type="entry name" value="C1_1"/>
    <property type="match status" value="2"/>
</dbReference>
<feature type="compositionally biased region" description="Basic residues" evidence="19">
    <location>
        <begin position="767"/>
        <end position="778"/>
    </location>
</feature>
<dbReference type="PROSITE" id="PS50081">
    <property type="entry name" value="ZF_DAG_PE_2"/>
    <property type="match status" value="2"/>
</dbReference>
<evidence type="ECO:0000256" key="19">
    <source>
        <dbReference type="SAM" id="MobiDB-lite"/>
    </source>
</evidence>
<sequence length="2217" mass="250174">MQPLTKEQNSVVKSHSPTNGKEEEVHTDSIEEDTEFNWEEYMEEKGGSAGPHTNFKHVEISLQSSFQPGMKLEVANKSSPDTYWVATIITTCGQLLLLRFSGYGEDRKADFWCDVMTAELHPVGWCAQNNKSLLPPEGVKEKQCDWGEFLIQDLTGSRTAPANLLEGPLRGKNTMDLIVEGSVLEVQDTCDPFLYWPARVIQNVGGRLRLRYAGLTEEHLPRDFWLFYLNVRLRPPGWATENSHKLEPPTELRGLQSAADWQQALEEAQGEGQKNPLPLEVFKDHVELPKHSFTVGMKLEMVPWWDRMQICPVSVTKVYNEYYFQVTVDDLSTDAKWSVVCHVNSPGILPIQWCLKNGISLERPRGSEGQDFDWADYLKESGTEAAPDTCFPDTWQTRGFAKDMWLEAVNPSQPSEVCVAQITQVAGRLLWLRLQGVAQPLSECIVDSESMDIFPVGWCEANAYTLTAPLKPVSSKQKKIAVVQPEKQLVPFAPAAPVNHCQSVAVDPGAANGRYSCSKIFVNHRCFSGPYLNKGRIAELPQAVGPGKCALVLKELLTMLINAAYKPGRVLKELQEMETHSWDCQEETLKAKYKGKTYRSTIRIARIADQIADYCRKVCLKLQCCPNLFSPLLVTDKCPENCSLQTKTKFTYYYGKKRKLSKPVGGEDAEGDQVQPARRRKKRKSLFVQKKRRSSNVDYTYAGSPQDSDEGDEDFTFHSGSEGSSSEPRDDSSVAEVSSSSRPRRAVTLRRAAHSEPGESPEQALRRSTRSRSQPRKHQAPDEQHPQTEEDESQLVLETNPLQWTVEEVVQFINSTDCASLATIFLEQDIDGQALLLLTLPTVQECMDLKLGPAIKLCHHIERSERRFTFQRHILQRGLEKLLFKKSGFISVLFNSCCGALLFCLWSFEDSDLAREVAMRFSNFEMDPGLAYHEEVLNPYCAVYMKEPFDTETTTTEQDSTVPATFYIVEAGSPLLGLDLIKALGVSIIDGKVILNTDCANTPPAGEPEGAVHNIDSTPVQTLGCVKGFIHKVQVNNAVRPVRQKLRRLPLSIRKEVSTELTRLLQAGIIERIDASEWVSPLVAGRKRQGALRLCVDLREPNKSVVMDCYPLPHMEDLFAELSGATYYSQIDLSSAYHQLPLHPESRKLTAFITHDGLFQFTRVPFGLASAPSAFQKMMETILKDLPGVQNYLDDIIIYGASREEHDLRLQAVLNRLSEASLQINFGKSAFAKTQITFLGHVISKEGLRPSTDHLTAIAEAPAPRNMPALRSFLGLTSWFSKFVPNYATLVEPLRLLLKTSPQAKLHWDNVANECFTKLKRQLLDSPALAMFNPKLSAVITTDASDYGLGAVLTQIHSDNTERIVAFASRTLTPAERKYSTTEKEALACVWAVERWRTYVWGRRFTLRTDHQALTTLLNTKVCQSCDKTAKVSPAPLQPVEFPEGPFQHVAVDIVGPFERGPQDCRFNRVLKDCIQGAQAVQKPWKPTVTAMLQSYRATPHATTNESPFLLLRGRPMRTKLHILPQRDDTGRYDKVRSRVALQQAKNKGQVYKQKKPTMYPPWSTTFDAHVHRGRVMHVIVKDRTAELKSEATVALDTLATRCKKESGKLEMWLELKPQGRVRMEARYFLEKCDAASAGAEPDTEGLFSLHQRRGAIKQAKIHLVKCHEFSATFFPQPTFCSVCKEFVWGLNKQGYQCRQCNAAIHKKCIDKVIATCTGSAINSKETMIHKERFKIDMPHRFKVYNYKSPTFCEHCGTLLWGLARQGLKCEECSMNVHHKCQNKVANLCGVNQKLMAEALAIIETKQQQAKTSKDSVFIGREGPVGIDQPGKVRAPSGIIMGLPAVAIPNKAATEQQGVSWEGPTQEEHEEPLYAVPKKDHTTKFTVEDFILHKMLGKGSFGKVFLAELKKNGQYFAVKALKKDVVLMDDDVECTMVERRVLSLAWENPFLTHLYCTFQTSENLFFVMEYLNGGDLMFHIQSCHKFDLYRSTFYGAEIICGLQFLHSKGIIYRDLKLDNVLLDSEGHIKIADFGMCKENMLEESRTATFCGTPDYIAPEILLGQKYNSSVDWWSFGVLLYEMLIGQSPFHGRDEEQLFQSIRTDVPLYPRWLTKDSKDILVKLFVREPEERLGVKEDIRKHSFFSAINWKAIEQREVSPPFKPTITSASDCSNFDKEFINEKPRLSCADRALINSVDQTMFQNFSFVNPTMARITVR</sequence>
<feature type="repeat" description="MBT" evidence="17">
    <location>
        <begin position="36"/>
        <end position="136"/>
    </location>
</feature>
<dbReference type="FunFam" id="3.30.60.20:FF:000008">
    <property type="entry name" value="Protein kinase C theta"/>
    <property type="match status" value="1"/>
</dbReference>
<dbReference type="Pfam" id="PF00078">
    <property type="entry name" value="RVT_1"/>
    <property type="match status" value="1"/>
</dbReference>
<dbReference type="InterPro" id="IPR017441">
    <property type="entry name" value="Protein_kinase_ATP_BS"/>
</dbReference>
<feature type="region of interest" description="Disordered" evidence="19">
    <location>
        <begin position="661"/>
        <end position="794"/>
    </location>
</feature>
<dbReference type="SMART" id="SM00133">
    <property type="entry name" value="S_TK_X"/>
    <property type="match status" value="1"/>
</dbReference>
<keyword evidence="9 18" id="KW-0547">Nucleotide-binding</keyword>
<dbReference type="InterPro" id="IPR050951">
    <property type="entry name" value="Retrovirus_Pol_polyprotein"/>
</dbReference>
<evidence type="ECO:0000256" key="7">
    <source>
        <dbReference type="ARBA" id="ARBA00022723"/>
    </source>
</evidence>
<feature type="compositionally biased region" description="Basic and acidic residues" evidence="19">
    <location>
        <begin position="20"/>
        <end position="29"/>
    </location>
</feature>
<accession>A0AAV2IT30</accession>
<evidence type="ECO:0000256" key="1">
    <source>
        <dbReference type="ARBA" id="ARBA00004123"/>
    </source>
</evidence>
<evidence type="ECO:0000256" key="4">
    <source>
        <dbReference type="ARBA" id="ARBA00022527"/>
    </source>
</evidence>
<dbReference type="Gene3D" id="2.60.40.150">
    <property type="entry name" value="C2 domain"/>
    <property type="match status" value="1"/>
</dbReference>
<dbReference type="SMART" id="SM00109">
    <property type="entry name" value="C1"/>
    <property type="match status" value="2"/>
</dbReference>
<dbReference type="Pfam" id="PF12140">
    <property type="entry name" value="SLED"/>
    <property type="match status" value="1"/>
</dbReference>
<evidence type="ECO:0000256" key="2">
    <source>
        <dbReference type="ARBA" id="ARBA00005490"/>
    </source>
</evidence>
<dbReference type="InterPro" id="IPR038348">
    <property type="entry name" value="SLED_sf"/>
</dbReference>
<dbReference type="InterPro" id="IPR001660">
    <property type="entry name" value="SAM"/>
</dbReference>
<dbReference type="FunFam" id="3.30.200.20:FF:000360">
    <property type="entry name" value="Protein kinase C"/>
    <property type="match status" value="1"/>
</dbReference>
<feature type="repeat" description="MBT" evidence="17">
    <location>
        <begin position="144"/>
        <end position="249"/>
    </location>
</feature>
<feature type="compositionally biased region" description="Basic residues" evidence="19">
    <location>
        <begin position="742"/>
        <end position="752"/>
    </location>
</feature>
<keyword evidence="12" id="KW-0862">Zinc</keyword>
<evidence type="ECO:0000256" key="6">
    <source>
        <dbReference type="ARBA" id="ARBA00022679"/>
    </source>
</evidence>
<dbReference type="PROSITE" id="PS50011">
    <property type="entry name" value="PROTEIN_KINASE_DOM"/>
    <property type="match status" value="1"/>
</dbReference>
<dbReference type="InterPro" id="IPR035892">
    <property type="entry name" value="C2_domain_sf"/>
</dbReference>
<dbReference type="Gene3D" id="3.10.20.370">
    <property type="match status" value="1"/>
</dbReference>
<evidence type="ECO:0000313" key="25">
    <source>
        <dbReference type="Proteomes" id="UP001497482"/>
    </source>
</evidence>
<dbReference type="Pfam" id="PF02820">
    <property type="entry name" value="MBT"/>
    <property type="match status" value="4"/>
</dbReference>
<evidence type="ECO:0000256" key="17">
    <source>
        <dbReference type="PROSITE-ProRule" id="PRU00459"/>
    </source>
</evidence>
<name>A0AAV2IT30_KNICA</name>
<dbReference type="Gene3D" id="3.10.10.10">
    <property type="entry name" value="HIV Type 1 Reverse Transcriptase, subunit A, domain 1"/>
    <property type="match status" value="1"/>
</dbReference>
<dbReference type="Pfam" id="PF17919">
    <property type="entry name" value="RT_RNaseH_2"/>
    <property type="match status" value="1"/>
</dbReference>
<feature type="domain" description="Protein kinase" evidence="20">
    <location>
        <begin position="1890"/>
        <end position="2144"/>
    </location>
</feature>
<keyword evidence="4" id="KW-0723">Serine/threonine-protein kinase</keyword>
<dbReference type="Pfam" id="PF00069">
    <property type="entry name" value="Pkinase"/>
    <property type="match status" value="1"/>
</dbReference>
<dbReference type="Gene3D" id="1.10.510.10">
    <property type="entry name" value="Transferase(Phosphotransferase) domain 1"/>
    <property type="match status" value="1"/>
</dbReference>
<comment type="catalytic activity">
    <reaction evidence="16">
        <text>L-seryl-[protein] + ATP = O-phospho-L-seryl-[protein] + ADP + H(+)</text>
        <dbReference type="Rhea" id="RHEA:17989"/>
        <dbReference type="Rhea" id="RHEA-COMP:9863"/>
        <dbReference type="Rhea" id="RHEA-COMP:11604"/>
        <dbReference type="ChEBI" id="CHEBI:15378"/>
        <dbReference type="ChEBI" id="CHEBI:29999"/>
        <dbReference type="ChEBI" id="CHEBI:30616"/>
        <dbReference type="ChEBI" id="CHEBI:83421"/>
        <dbReference type="ChEBI" id="CHEBI:456216"/>
        <dbReference type="EC" id="2.7.11.13"/>
    </reaction>
</comment>
<dbReference type="SUPFAM" id="SSF63748">
    <property type="entry name" value="Tudor/PWWP/MBT"/>
    <property type="match status" value="4"/>
</dbReference>
<dbReference type="Gene3D" id="3.90.1150.190">
    <property type="entry name" value="SLED domain"/>
    <property type="match status" value="1"/>
</dbReference>
<dbReference type="CDD" id="cd20834">
    <property type="entry name" value="C1_nPKC_theta-like_rpt1"/>
    <property type="match status" value="1"/>
</dbReference>
<dbReference type="FunFam" id="3.30.60.20:FF:000003">
    <property type="entry name" value="Protein kinase C delta"/>
    <property type="match status" value="1"/>
</dbReference>
<protein>
    <recommendedName>
        <fullName evidence="26">Protein kinase C</fullName>
    </recommendedName>
</protein>
<keyword evidence="14" id="KW-0539">Nucleus</keyword>
<keyword evidence="6" id="KW-0808">Transferase</keyword>
<evidence type="ECO:0000259" key="21">
    <source>
        <dbReference type="PROSITE" id="PS50081"/>
    </source>
</evidence>
<comment type="similarity">
    <text evidence="3">Belongs to the beta type-B retroviral polymerase family. HERV class-II K(HML-2) pol subfamily.</text>
</comment>
<keyword evidence="7" id="KW-0479">Metal-binding</keyword>
<keyword evidence="10" id="KW-0863">Zinc-finger</keyword>
<evidence type="ECO:0000259" key="20">
    <source>
        <dbReference type="PROSITE" id="PS50011"/>
    </source>
</evidence>
<keyword evidence="5" id="KW-0597">Phosphoprotein</keyword>
<dbReference type="Gene3D" id="3.30.200.20">
    <property type="entry name" value="Phosphorylase Kinase, domain 1"/>
    <property type="match status" value="1"/>
</dbReference>
<keyword evidence="8" id="KW-0677">Repeat</keyword>
<dbReference type="FunFam" id="3.10.20.370:FF:000001">
    <property type="entry name" value="Retrovirus-related Pol polyprotein from transposon 17.6-like protein"/>
    <property type="match status" value="1"/>
</dbReference>
<dbReference type="PROSITE" id="PS00479">
    <property type="entry name" value="ZF_DAG_PE_1"/>
    <property type="match status" value="1"/>
</dbReference>
<dbReference type="CDD" id="cd01647">
    <property type="entry name" value="RT_LTR"/>
    <property type="match status" value="1"/>
</dbReference>
<dbReference type="InterPro" id="IPR041577">
    <property type="entry name" value="RT_RNaseH_2"/>
</dbReference>
<dbReference type="SMART" id="SM00454">
    <property type="entry name" value="SAM"/>
    <property type="match status" value="1"/>
</dbReference>
<evidence type="ECO:0000259" key="23">
    <source>
        <dbReference type="PROSITE" id="PS51285"/>
    </source>
</evidence>
<keyword evidence="13 18" id="KW-0067">ATP-binding</keyword>
<evidence type="ECO:0000256" key="10">
    <source>
        <dbReference type="ARBA" id="ARBA00022771"/>
    </source>
</evidence>
<feature type="domain" description="Reverse transcriptase" evidence="22">
    <location>
        <begin position="1066"/>
        <end position="1243"/>
    </location>
</feature>
<dbReference type="InterPro" id="IPR043128">
    <property type="entry name" value="Rev_trsase/Diguanyl_cyclase"/>
</dbReference>
<evidence type="ECO:0000256" key="13">
    <source>
        <dbReference type="ARBA" id="ARBA00022840"/>
    </source>
</evidence>
<feature type="compositionally biased region" description="Polar residues" evidence="19">
    <location>
        <begin position="1"/>
        <end position="19"/>
    </location>
</feature>
<dbReference type="GO" id="GO:0008270">
    <property type="term" value="F:zinc ion binding"/>
    <property type="evidence" value="ECO:0007669"/>
    <property type="project" value="UniProtKB-KW"/>
</dbReference>
<feature type="region of interest" description="Disordered" evidence="19">
    <location>
        <begin position="1"/>
        <end position="33"/>
    </location>
</feature>
<feature type="domain" description="Phorbol-ester/DAG-type" evidence="21">
    <location>
        <begin position="1739"/>
        <end position="1789"/>
    </location>
</feature>
<feature type="compositionally biased region" description="Basic residues" evidence="19">
    <location>
        <begin position="677"/>
        <end position="694"/>
    </location>
</feature>
<dbReference type="PRINTS" id="PR00008">
    <property type="entry name" value="DAGPEDOMAIN"/>
</dbReference>
<dbReference type="SUPFAM" id="SSF49562">
    <property type="entry name" value="C2 domain (Calcium/lipid-binding domain, CaLB)"/>
    <property type="match status" value="1"/>
</dbReference>
<dbReference type="InterPro" id="IPR013761">
    <property type="entry name" value="SAM/pointed_sf"/>
</dbReference>
<feature type="compositionally biased region" description="Basic and acidic residues" evidence="19">
    <location>
        <begin position="779"/>
        <end position="788"/>
    </location>
</feature>
<feature type="repeat" description="MBT" evidence="17">
    <location>
        <begin position="372"/>
        <end position="469"/>
    </location>
</feature>
<dbReference type="InterPro" id="IPR017892">
    <property type="entry name" value="Pkinase_C"/>
</dbReference>
<feature type="repeat" description="MBT" evidence="17">
    <location>
        <begin position="259"/>
        <end position="364"/>
    </location>
</feature>
<dbReference type="PANTHER" id="PTHR37984:SF15">
    <property type="entry name" value="INTEGRASE CATALYTIC DOMAIN-CONTAINING PROTEIN"/>
    <property type="match status" value="1"/>
</dbReference>
<dbReference type="PROSITE" id="PS00107">
    <property type="entry name" value="PROTEIN_KINASE_ATP"/>
    <property type="match status" value="1"/>
</dbReference>
<evidence type="ECO:0000256" key="14">
    <source>
        <dbReference type="ARBA" id="ARBA00023242"/>
    </source>
</evidence>
<dbReference type="EMBL" id="OZ035823">
    <property type="protein sequence ID" value="CAL1568394.1"/>
    <property type="molecule type" value="Genomic_DNA"/>
</dbReference>
<evidence type="ECO:0000256" key="9">
    <source>
        <dbReference type="ARBA" id="ARBA00022741"/>
    </source>
</evidence>
<dbReference type="Gene3D" id="1.10.150.50">
    <property type="entry name" value="Transcription Factor, Ets-1"/>
    <property type="match status" value="1"/>
</dbReference>
<dbReference type="PROSITE" id="PS51079">
    <property type="entry name" value="MBT"/>
    <property type="match status" value="4"/>
</dbReference>
<evidence type="ECO:0000256" key="5">
    <source>
        <dbReference type="ARBA" id="ARBA00022553"/>
    </source>
</evidence>
<feature type="domain" description="Phorbol-ester/DAG-type" evidence="21">
    <location>
        <begin position="1667"/>
        <end position="1717"/>
    </location>
</feature>
<dbReference type="Gene3D" id="3.30.60.20">
    <property type="match status" value="2"/>
</dbReference>
<evidence type="ECO:0000256" key="8">
    <source>
        <dbReference type="ARBA" id="ARBA00022737"/>
    </source>
</evidence>
<dbReference type="SMART" id="SM00561">
    <property type="entry name" value="MBT"/>
    <property type="match status" value="4"/>
</dbReference>
<dbReference type="GO" id="GO:0005524">
    <property type="term" value="F:ATP binding"/>
    <property type="evidence" value="ECO:0007669"/>
    <property type="project" value="UniProtKB-UniRule"/>
</dbReference>
<dbReference type="Pfam" id="PF07647">
    <property type="entry name" value="SAM_2"/>
    <property type="match status" value="1"/>
</dbReference>
<dbReference type="CDD" id="cd09274">
    <property type="entry name" value="RNase_HI_RT_Ty3"/>
    <property type="match status" value="1"/>
</dbReference>